<accession>A0A3M7SGT7</accession>
<reference evidence="1 2" key="1">
    <citation type="journal article" date="2018" name="Sci. Rep.">
        <title>Genomic signatures of local adaptation to the degree of environmental predictability in rotifers.</title>
        <authorList>
            <person name="Franch-Gras L."/>
            <person name="Hahn C."/>
            <person name="Garcia-Roger E.M."/>
            <person name="Carmona M.J."/>
            <person name="Serra M."/>
            <person name="Gomez A."/>
        </authorList>
    </citation>
    <scope>NUCLEOTIDE SEQUENCE [LARGE SCALE GENOMIC DNA]</scope>
    <source>
        <strain evidence="1">HYR1</strain>
    </source>
</reference>
<dbReference type="AlphaFoldDB" id="A0A3M7SGT7"/>
<sequence>MFNSSVFFSAMVRNERFWAFRFAEFLQRLNLDSTKFVSADKFNRIIFRLKIFVLVLFSKIHNVCTKITNASNREVVRL</sequence>
<evidence type="ECO:0000313" key="1">
    <source>
        <dbReference type="EMBL" id="RNA34982.1"/>
    </source>
</evidence>
<dbReference type="EMBL" id="REGN01001391">
    <property type="protein sequence ID" value="RNA34982.1"/>
    <property type="molecule type" value="Genomic_DNA"/>
</dbReference>
<proteinExistence type="predicted"/>
<name>A0A3M7SGT7_BRAPC</name>
<dbReference type="Proteomes" id="UP000276133">
    <property type="component" value="Unassembled WGS sequence"/>
</dbReference>
<protein>
    <submittedName>
        <fullName evidence="1">Uncharacterized protein</fullName>
    </submittedName>
</protein>
<comment type="caution">
    <text evidence="1">The sequence shown here is derived from an EMBL/GenBank/DDBJ whole genome shotgun (WGS) entry which is preliminary data.</text>
</comment>
<organism evidence="1 2">
    <name type="scientific">Brachionus plicatilis</name>
    <name type="common">Marine rotifer</name>
    <name type="synonym">Brachionus muelleri</name>
    <dbReference type="NCBI Taxonomy" id="10195"/>
    <lineage>
        <taxon>Eukaryota</taxon>
        <taxon>Metazoa</taxon>
        <taxon>Spiralia</taxon>
        <taxon>Gnathifera</taxon>
        <taxon>Rotifera</taxon>
        <taxon>Eurotatoria</taxon>
        <taxon>Monogononta</taxon>
        <taxon>Pseudotrocha</taxon>
        <taxon>Ploima</taxon>
        <taxon>Brachionidae</taxon>
        <taxon>Brachionus</taxon>
    </lineage>
</organism>
<evidence type="ECO:0000313" key="2">
    <source>
        <dbReference type="Proteomes" id="UP000276133"/>
    </source>
</evidence>
<gene>
    <name evidence="1" type="ORF">BpHYR1_032811</name>
</gene>
<keyword evidence="2" id="KW-1185">Reference proteome</keyword>